<dbReference type="Gene3D" id="3.40.50.1220">
    <property type="entry name" value="TPP-binding domain"/>
    <property type="match status" value="1"/>
</dbReference>
<evidence type="ECO:0000256" key="1">
    <source>
        <dbReference type="SAM" id="MobiDB-lite"/>
    </source>
</evidence>
<evidence type="ECO:0008006" key="4">
    <source>
        <dbReference type="Google" id="ProtNLM"/>
    </source>
</evidence>
<reference evidence="2" key="1">
    <citation type="submission" date="2023-10" db="EMBL/GenBank/DDBJ databases">
        <authorList>
            <person name="Chen Y."/>
            <person name="Shah S."/>
            <person name="Dougan E. K."/>
            <person name="Thang M."/>
            <person name="Chan C."/>
        </authorList>
    </citation>
    <scope>NUCLEOTIDE SEQUENCE [LARGE SCALE GENOMIC DNA]</scope>
</reference>
<comment type="caution">
    <text evidence="2">The sequence shown here is derived from an EMBL/GenBank/DDBJ whole genome shotgun (WGS) entry which is preliminary data.</text>
</comment>
<evidence type="ECO:0000313" key="2">
    <source>
        <dbReference type="EMBL" id="CAK0910255.1"/>
    </source>
</evidence>
<keyword evidence="3" id="KW-1185">Reference proteome</keyword>
<dbReference type="SUPFAM" id="SSF52467">
    <property type="entry name" value="DHS-like NAD/FAD-binding domain"/>
    <property type="match status" value="1"/>
</dbReference>
<protein>
    <recommendedName>
        <fullName evidence="4">Deacetylase sirtuin-type domain-containing protein</fullName>
    </recommendedName>
</protein>
<feature type="region of interest" description="Disordered" evidence="1">
    <location>
        <begin position="244"/>
        <end position="263"/>
    </location>
</feature>
<organism evidence="2 3">
    <name type="scientific">Prorocentrum cordatum</name>
    <dbReference type="NCBI Taxonomy" id="2364126"/>
    <lineage>
        <taxon>Eukaryota</taxon>
        <taxon>Sar</taxon>
        <taxon>Alveolata</taxon>
        <taxon>Dinophyceae</taxon>
        <taxon>Prorocentrales</taxon>
        <taxon>Prorocentraceae</taxon>
        <taxon>Prorocentrum</taxon>
    </lineage>
</organism>
<dbReference type="InterPro" id="IPR029035">
    <property type="entry name" value="DHS-like_NAD/FAD-binding_dom"/>
</dbReference>
<feature type="compositionally biased region" description="Basic and acidic residues" evidence="1">
    <location>
        <begin position="250"/>
        <end position="259"/>
    </location>
</feature>
<dbReference type="Proteomes" id="UP001189429">
    <property type="component" value="Unassembled WGS sequence"/>
</dbReference>
<sequence>MLESHRGQVEFALTGLGGEQSIRRICSAPSGLSTARPLALTGLGADDHRASPHANGSSQRGWVTRLMYMATSPTKQYTTSIADHSPLSTFSGVSVGSNSSGGLSYTDRCRKRIRQLSDLLRSPEVTKVIVLLGAGASQEAHLESYVTLEKKYFSLAEGRLTEHDTKPYGVPSFTYSQLFGPPHWWQDPDEIVNGVSWERFMAYKRVSDAFCANMVEKFAEAEPHQGYHDLQEVLAAWKKGELTPLTPQESDAKQTRGEVKQPTPETKEIIVATTNLDQLSVKTFQGVATVYEMHGSMDYVRRHAIPLKQGKTNAQCGVSDAARPGATEGLLQKPLVMHFEEPYYREVRCRRASAAGNDAEQGETESFTFRSMKPELNKFVHGCAAGTVVLEIGCSQRVRAVPELRESMVERGATVFVVNPTENSRRAKSRLLAAQPMLMPKLRNLKVTPSGFRDFADALRWELLGTEP</sequence>
<name>A0ABN9YBX1_9DINO</name>
<gene>
    <name evidence="2" type="ORF">PCOR1329_LOCUS84479</name>
</gene>
<accession>A0ABN9YBX1</accession>
<proteinExistence type="predicted"/>
<dbReference type="EMBL" id="CAUYUJ010022358">
    <property type="protein sequence ID" value="CAK0910255.1"/>
    <property type="molecule type" value="Genomic_DNA"/>
</dbReference>
<evidence type="ECO:0000313" key="3">
    <source>
        <dbReference type="Proteomes" id="UP001189429"/>
    </source>
</evidence>